<dbReference type="InterPro" id="IPR036865">
    <property type="entry name" value="CRAL-TRIO_dom_sf"/>
</dbReference>
<gene>
    <name evidence="2" type="ORF">IscW_ISCW022496</name>
</gene>
<dbReference type="SUPFAM" id="SSF46938">
    <property type="entry name" value="CRAL/TRIO N-terminal domain"/>
    <property type="match status" value="1"/>
</dbReference>
<dbReference type="VEuPathDB" id="VectorBase:ISCI022496"/>
<name>B7QB68_IXOSC</name>
<sequence length="84" mass="10386">MRPAGRVFEVYCLSNAEPANVLRPQFKLRIQDIWKEEFTDHFLLRWLRAREFDVTKAEYMLRQNQIWRRENNIDAVLETYQWPQ</sequence>
<dbReference type="VEuPathDB" id="VectorBase:ISCW022496"/>
<evidence type="ECO:0000313" key="3">
    <source>
        <dbReference type="EnsemblMetazoa" id="ISCW022496-PA"/>
    </source>
</evidence>
<evidence type="ECO:0000313" key="2">
    <source>
        <dbReference type="EMBL" id="EEC16090.1"/>
    </source>
</evidence>
<evidence type="ECO:0000313" key="4">
    <source>
        <dbReference type="Proteomes" id="UP000001555"/>
    </source>
</evidence>
<dbReference type="InterPro" id="IPR051064">
    <property type="entry name" value="SEC14/CRAL-TRIO_domain"/>
</dbReference>
<protein>
    <recommendedName>
        <fullName evidence="1">CRAL/TRIO N-terminal domain-containing protein</fullName>
    </recommendedName>
</protein>
<reference evidence="2 4" key="1">
    <citation type="submission" date="2008-03" db="EMBL/GenBank/DDBJ databases">
        <title>Annotation of Ixodes scapularis.</title>
        <authorList>
            <consortium name="Ixodes scapularis Genome Project Consortium"/>
            <person name="Caler E."/>
            <person name="Hannick L.I."/>
            <person name="Bidwell S."/>
            <person name="Joardar V."/>
            <person name="Thiagarajan M."/>
            <person name="Amedeo P."/>
            <person name="Galinsky K.J."/>
            <person name="Schobel S."/>
            <person name="Inman J."/>
            <person name="Hostetler J."/>
            <person name="Miller J."/>
            <person name="Hammond M."/>
            <person name="Megy K."/>
            <person name="Lawson D."/>
            <person name="Kodira C."/>
            <person name="Sutton G."/>
            <person name="Meyer J."/>
            <person name="Hill C.A."/>
            <person name="Birren B."/>
            <person name="Nene V."/>
            <person name="Collins F."/>
            <person name="Alarcon-Chaidez F."/>
            <person name="Wikel S."/>
            <person name="Strausberg R."/>
        </authorList>
    </citation>
    <scope>NUCLEOTIDE SEQUENCE [LARGE SCALE GENOMIC DNA]</scope>
    <source>
        <strain evidence="4">Wikel</strain>
        <strain evidence="2">Wikel colony</strain>
    </source>
</reference>
<reference evidence="3" key="2">
    <citation type="submission" date="2020-05" db="UniProtKB">
        <authorList>
            <consortium name="EnsemblMetazoa"/>
        </authorList>
    </citation>
    <scope>IDENTIFICATION</scope>
    <source>
        <strain evidence="3">wikel</strain>
    </source>
</reference>
<dbReference type="EMBL" id="ABJB010858569">
    <property type="status" value="NOT_ANNOTATED_CDS"/>
    <property type="molecule type" value="Genomic_DNA"/>
</dbReference>
<organism>
    <name type="scientific">Ixodes scapularis</name>
    <name type="common">Black-legged tick</name>
    <name type="synonym">Deer tick</name>
    <dbReference type="NCBI Taxonomy" id="6945"/>
    <lineage>
        <taxon>Eukaryota</taxon>
        <taxon>Metazoa</taxon>
        <taxon>Ecdysozoa</taxon>
        <taxon>Arthropoda</taxon>
        <taxon>Chelicerata</taxon>
        <taxon>Arachnida</taxon>
        <taxon>Acari</taxon>
        <taxon>Parasitiformes</taxon>
        <taxon>Ixodida</taxon>
        <taxon>Ixodoidea</taxon>
        <taxon>Ixodidae</taxon>
        <taxon>Ixodinae</taxon>
        <taxon>Ixodes</taxon>
    </lineage>
</organism>
<dbReference type="PANTHER" id="PTHR23324:SF83">
    <property type="entry name" value="SEC14-LIKE PROTEIN 2"/>
    <property type="match status" value="1"/>
</dbReference>
<dbReference type="AlphaFoldDB" id="B7QB68"/>
<dbReference type="InterPro" id="IPR036273">
    <property type="entry name" value="CRAL/TRIO_N_dom_sf"/>
</dbReference>
<dbReference type="EMBL" id="DS899359">
    <property type="protein sequence ID" value="EEC16090.1"/>
    <property type="molecule type" value="Genomic_DNA"/>
</dbReference>
<dbReference type="InParanoid" id="B7QB68"/>
<dbReference type="EMBL" id="ABJB010229377">
    <property type="status" value="NOT_ANNOTATED_CDS"/>
    <property type="molecule type" value="Genomic_DNA"/>
</dbReference>
<keyword evidence="4" id="KW-1185">Reference proteome</keyword>
<dbReference type="EnsemblMetazoa" id="ISCW022496-RA">
    <property type="protein sequence ID" value="ISCW022496-PA"/>
    <property type="gene ID" value="ISCW022496"/>
</dbReference>
<proteinExistence type="predicted"/>
<dbReference type="HOGENOM" id="CLU_2533948_0_0_1"/>
<dbReference type="Gene3D" id="3.40.525.10">
    <property type="entry name" value="CRAL-TRIO lipid binding domain"/>
    <property type="match status" value="1"/>
</dbReference>
<evidence type="ECO:0000259" key="1">
    <source>
        <dbReference type="SMART" id="SM01100"/>
    </source>
</evidence>
<dbReference type="PaxDb" id="6945-B7QB68"/>
<feature type="non-terminal residue" evidence="2">
    <location>
        <position position="84"/>
    </location>
</feature>
<dbReference type="Proteomes" id="UP000001555">
    <property type="component" value="Unassembled WGS sequence"/>
</dbReference>
<dbReference type="PANTHER" id="PTHR23324">
    <property type="entry name" value="SEC14 RELATED PROTEIN"/>
    <property type="match status" value="1"/>
</dbReference>
<dbReference type="SMART" id="SM01100">
    <property type="entry name" value="CRAL_TRIO_N"/>
    <property type="match status" value="1"/>
</dbReference>
<accession>B7QB68</accession>
<dbReference type="Pfam" id="PF03765">
    <property type="entry name" value="CRAL_TRIO_N"/>
    <property type="match status" value="1"/>
</dbReference>
<dbReference type="InterPro" id="IPR011074">
    <property type="entry name" value="CRAL/TRIO_N_dom"/>
</dbReference>
<feature type="domain" description="CRAL/TRIO N-terminal" evidence="1">
    <location>
        <begin position="39"/>
        <end position="64"/>
    </location>
</feature>